<keyword evidence="18" id="KW-0812">Transmembrane</keyword>
<keyword evidence="7" id="KW-0805">Transcription regulation</keyword>
<reference evidence="21 22" key="1">
    <citation type="journal article" date="2018" name="Nat. Ecol. Evol.">
        <title>Shark genomes provide insights into elasmobranch evolution and the origin of vertebrates.</title>
        <authorList>
            <person name="Hara Y"/>
            <person name="Yamaguchi K"/>
            <person name="Onimaru K"/>
            <person name="Kadota M"/>
            <person name="Koyanagi M"/>
            <person name="Keeley SD"/>
            <person name="Tatsumi K"/>
            <person name="Tanaka K"/>
            <person name="Motone F"/>
            <person name="Kageyama Y"/>
            <person name="Nozu R"/>
            <person name="Adachi N"/>
            <person name="Nishimura O"/>
            <person name="Nakagawa R"/>
            <person name="Tanegashima C"/>
            <person name="Kiyatake I"/>
            <person name="Matsumoto R"/>
            <person name="Murakumo K"/>
            <person name="Nishida K"/>
            <person name="Terakita A"/>
            <person name="Kuratani S"/>
            <person name="Sato K"/>
            <person name="Hyodo S Kuraku.S."/>
        </authorList>
    </citation>
    <scope>NUCLEOTIDE SEQUENCE [LARGE SCALE GENOMIC DNA]</scope>
</reference>
<dbReference type="FunFam" id="3.20.20.80:FF:000072">
    <property type="entry name" value="lysosomal alpha-glucosidase isoform X2"/>
    <property type="match status" value="1"/>
</dbReference>
<keyword evidence="22" id="KW-1185">Reference proteome</keyword>
<feature type="domain" description="BZIP" evidence="19">
    <location>
        <begin position="51"/>
        <end position="114"/>
    </location>
</feature>
<keyword evidence="9 18" id="KW-0472">Membrane</keyword>
<evidence type="ECO:0008006" key="23">
    <source>
        <dbReference type="Google" id="ProtNLM"/>
    </source>
</evidence>
<dbReference type="PROSITE" id="PS00129">
    <property type="entry name" value="GLYCOSYL_HYDROL_F31_1"/>
    <property type="match status" value="1"/>
</dbReference>
<comment type="subcellular location">
    <subcellularLocation>
        <location evidence="2">Membrane</location>
    </subcellularLocation>
    <subcellularLocation>
        <location evidence="1">Nucleus</location>
    </subcellularLocation>
</comment>
<dbReference type="CDD" id="cd14717">
    <property type="entry name" value="bZIP_Maf_small"/>
    <property type="match status" value="1"/>
</dbReference>
<feature type="domain" description="P-type" evidence="20">
    <location>
        <begin position="240"/>
        <end position="290"/>
    </location>
</feature>
<keyword evidence="11" id="KW-0804">Transcription</keyword>
<dbReference type="SUPFAM" id="SSF57492">
    <property type="entry name" value="Trefoil"/>
    <property type="match status" value="1"/>
</dbReference>
<evidence type="ECO:0000256" key="4">
    <source>
        <dbReference type="ARBA" id="ARBA00008500"/>
    </source>
</evidence>
<dbReference type="GO" id="GO:0004558">
    <property type="term" value="F:alpha-1,4-glucosidase activity"/>
    <property type="evidence" value="ECO:0007669"/>
    <property type="project" value="TreeGrafter"/>
</dbReference>
<evidence type="ECO:0000256" key="5">
    <source>
        <dbReference type="ARBA" id="ARBA00022491"/>
    </source>
</evidence>
<comment type="similarity">
    <text evidence="4">Belongs to the bZIP family. Maf subfamily.</text>
</comment>
<keyword evidence="5" id="KW-0678">Repressor</keyword>
<dbReference type="InterPro" id="IPR000519">
    <property type="entry name" value="P_trefoil_dom"/>
</dbReference>
<dbReference type="SMART" id="SM00018">
    <property type="entry name" value="PD"/>
    <property type="match status" value="1"/>
</dbReference>
<feature type="transmembrane region" description="Helical" evidence="18">
    <location>
        <begin position="183"/>
        <end position="202"/>
    </location>
</feature>
<dbReference type="Pfam" id="PF00088">
    <property type="entry name" value="Trefoil"/>
    <property type="match status" value="1"/>
</dbReference>
<dbReference type="STRING" id="75743.A0A401P2T9"/>
<evidence type="ECO:0000256" key="6">
    <source>
        <dbReference type="ARBA" id="ARBA00022801"/>
    </source>
</evidence>
<dbReference type="Gene3D" id="1.20.5.170">
    <property type="match status" value="1"/>
</dbReference>
<keyword evidence="17" id="KW-0175">Coiled coil</keyword>
<comment type="caution">
    <text evidence="15">Lacks conserved residue(s) required for the propagation of feature annotation.</text>
</comment>
<dbReference type="GO" id="GO:0003700">
    <property type="term" value="F:DNA-binding transcription factor activity"/>
    <property type="evidence" value="ECO:0007669"/>
    <property type="project" value="InterPro"/>
</dbReference>
<evidence type="ECO:0000256" key="11">
    <source>
        <dbReference type="ARBA" id="ARBA00023163"/>
    </source>
</evidence>
<keyword evidence="14 16" id="KW-0326">Glycosidase</keyword>
<evidence type="ECO:0000256" key="1">
    <source>
        <dbReference type="ARBA" id="ARBA00004123"/>
    </source>
</evidence>
<evidence type="ECO:0000256" key="18">
    <source>
        <dbReference type="SAM" id="Phobius"/>
    </source>
</evidence>
<dbReference type="SMART" id="SM00338">
    <property type="entry name" value="BRLZ"/>
    <property type="match status" value="1"/>
</dbReference>
<dbReference type="InterPro" id="IPR004827">
    <property type="entry name" value="bZIP"/>
</dbReference>
<dbReference type="InterPro" id="IPR004826">
    <property type="entry name" value="bZIP_Maf"/>
</dbReference>
<dbReference type="InterPro" id="IPR017853">
    <property type="entry name" value="GH"/>
</dbReference>
<dbReference type="InterPro" id="IPR011013">
    <property type="entry name" value="Gal_mutarotase_sf_dom"/>
</dbReference>
<dbReference type="InterPro" id="IPR030458">
    <property type="entry name" value="Glyco_hydro_31_AS"/>
</dbReference>
<dbReference type="InterPro" id="IPR048395">
    <property type="entry name" value="Glyco_hydro_31_C"/>
</dbReference>
<keyword evidence="18" id="KW-1133">Transmembrane helix</keyword>
<dbReference type="PROSITE" id="PS51448">
    <property type="entry name" value="P_TREFOIL_2"/>
    <property type="match status" value="1"/>
</dbReference>
<dbReference type="GO" id="GO:0005634">
    <property type="term" value="C:nucleus"/>
    <property type="evidence" value="ECO:0007669"/>
    <property type="project" value="UniProtKB-SubCell"/>
</dbReference>
<dbReference type="PROSITE" id="PS50217">
    <property type="entry name" value="BZIP"/>
    <property type="match status" value="1"/>
</dbReference>
<dbReference type="Pfam" id="PF21365">
    <property type="entry name" value="Glyco_hydro_31_3rd"/>
    <property type="match status" value="1"/>
</dbReference>
<dbReference type="PROSITE" id="PS00707">
    <property type="entry name" value="GLYCOSYL_HYDROL_F31_2"/>
    <property type="match status" value="1"/>
</dbReference>
<dbReference type="InterPro" id="IPR025887">
    <property type="entry name" value="Glyco_hydro_31_N_dom"/>
</dbReference>
<dbReference type="GO" id="GO:0016020">
    <property type="term" value="C:membrane"/>
    <property type="evidence" value="ECO:0007669"/>
    <property type="project" value="UniProtKB-SubCell"/>
</dbReference>
<dbReference type="Pfam" id="PF01055">
    <property type="entry name" value="Glyco_hydro_31_2nd"/>
    <property type="match status" value="1"/>
</dbReference>
<dbReference type="Pfam" id="PF03131">
    <property type="entry name" value="bZIP_Maf"/>
    <property type="match status" value="1"/>
</dbReference>
<dbReference type="CDD" id="cd06602">
    <property type="entry name" value="GH31_MGAM_SI_GAA"/>
    <property type="match status" value="1"/>
</dbReference>
<name>A0A401P2T9_SCYTO</name>
<dbReference type="Pfam" id="PF13802">
    <property type="entry name" value="Gal_mutarotas_2"/>
    <property type="match status" value="1"/>
</dbReference>
<sequence>MTAHPKGSKAIKVKKETNENALTLSDQELVSMTVRELNQHLRGLTKEEIIQLKQRRRTLKNRGYATSCRVKRVTQKEELQRQRTNLQQEVTKLSRENANMRLELDCLRSKYEALQKYARTMTKGPTLPATSVITIELFTQQQNVNVIEMSSKKEFLLDPSVDEECLKSRQADQGNVRITHPRWYLWALIPTVILLLILTSTWHRGRTVRQLANRRVEGPEMWVRHVLPRTGQGDGLTDLDTCSSIPEWHRFDCYPERDRVVTRELCEQRACCFIQVGSNLAGVPWCFYPPNFPSYTLRNRTHTELGEVGELMRRNKTYYPGDVWKLQLNVMYEADNRLHIQINDFSNMRYEVPIEVPKATQRAKNPLYTVEYSEDPFGMIVKRKSTGTVLLNTTVAPLFFADQFIQVSTLLPSTYLYGLGEHRASFLQSVQWNTLTFWARDSVPREFVNLYGVHPFYLSLEPDGMSHGVFLLNSNAMDVVLQPAPALTWRTIGGILDFYIFMGPDPNSVIQQYLEVIGLPAMVPAWGLGFHLCRWGYGSSNATWEVVKQMRKAGMPQDAQWNDIDYMVNYRDFTFDPQRFASLPLMVADLHSHGQQYVMIVDPAISSVQPPGSYWPYDEGLERGVFINNISGSPMIGKVWPGLTAFPDFTNSNTHQWWFENLLQFHKAVPFDGLWIDMNEPSNFVDGSQSGCPSNELENPPYVPGVLGGILRSQTICASAKQNASTHYNVHSLYGLMEAKASARALVKIRNKRPFVISRSTFPSQGRYSGHWLGDNESKWKDMYFSITGILNFNMFGIPLVGADICGFRGSTTEELCIRWMQLGAFYPFSRNHNVEKEKAQDPMAFSESAQEAMKCALLLRYTLFPYLYTLFHRSHVLGETVARAILFEFPEDRNTYSIDRQFLWGSSLLISPVLEPGAVSITAYFPKGIWYNFYTGSAFSSTGEYVKLAAPLDTINLHLREGAIIPTQEPATTIWVSSGNPLHLFVALSQNATAKGCLFWDDGESLDTYERNDYTYVEFSVDKNKLISKVVHVNIEATYIKMNTVSVYGVLFRPSKVIVNQGLVSFSYSSNQVLIVNNLHLPLDKGFHISWS</sequence>
<dbReference type="EMBL" id="BFAA01001571">
    <property type="protein sequence ID" value="GCB67448.1"/>
    <property type="molecule type" value="Genomic_DNA"/>
</dbReference>
<dbReference type="SUPFAM" id="SSF47454">
    <property type="entry name" value="A DNA-binding domain in eukaryotic transcription factors"/>
    <property type="match status" value="1"/>
</dbReference>
<evidence type="ECO:0000313" key="21">
    <source>
        <dbReference type="EMBL" id="GCB67448.1"/>
    </source>
</evidence>
<comment type="caution">
    <text evidence="21">The sequence shown here is derived from an EMBL/GenBank/DDBJ whole genome shotgun (WGS) entry which is preliminary data.</text>
</comment>
<dbReference type="AlphaFoldDB" id="A0A401P2T9"/>
<dbReference type="GO" id="GO:0003677">
    <property type="term" value="F:DNA binding"/>
    <property type="evidence" value="ECO:0007669"/>
    <property type="project" value="UniProtKB-KW"/>
</dbReference>
<evidence type="ECO:0000256" key="15">
    <source>
        <dbReference type="PROSITE-ProRule" id="PRU00779"/>
    </source>
</evidence>
<organism evidence="21 22">
    <name type="scientific">Scyliorhinus torazame</name>
    <name type="common">Cloudy catshark</name>
    <name type="synonym">Catulus torazame</name>
    <dbReference type="NCBI Taxonomy" id="75743"/>
    <lineage>
        <taxon>Eukaryota</taxon>
        <taxon>Metazoa</taxon>
        <taxon>Chordata</taxon>
        <taxon>Craniata</taxon>
        <taxon>Vertebrata</taxon>
        <taxon>Chondrichthyes</taxon>
        <taxon>Elasmobranchii</taxon>
        <taxon>Galeomorphii</taxon>
        <taxon>Galeoidea</taxon>
        <taxon>Carcharhiniformes</taxon>
        <taxon>Scyliorhinidae</taxon>
        <taxon>Scyliorhinus</taxon>
    </lineage>
</organism>
<dbReference type="CDD" id="cd00111">
    <property type="entry name" value="Trefoil"/>
    <property type="match status" value="1"/>
</dbReference>
<comment type="similarity">
    <text evidence="3 16">Belongs to the glycosyl hydrolase 31 family.</text>
</comment>
<proteinExistence type="inferred from homology"/>
<dbReference type="Gene3D" id="2.60.40.1760">
    <property type="entry name" value="glycosyl hydrolase (family 31)"/>
    <property type="match status" value="1"/>
</dbReference>
<dbReference type="GO" id="GO:0005975">
    <property type="term" value="P:carbohydrate metabolic process"/>
    <property type="evidence" value="ECO:0007669"/>
    <property type="project" value="InterPro"/>
</dbReference>
<dbReference type="OMA" id="PYVINHD"/>
<evidence type="ECO:0000256" key="12">
    <source>
        <dbReference type="ARBA" id="ARBA00023180"/>
    </source>
</evidence>
<dbReference type="InterPro" id="IPR008917">
    <property type="entry name" value="TF_DNA-bd_sf"/>
</dbReference>
<evidence type="ECO:0000256" key="8">
    <source>
        <dbReference type="ARBA" id="ARBA00023125"/>
    </source>
</evidence>
<evidence type="ECO:0000256" key="13">
    <source>
        <dbReference type="ARBA" id="ARBA00023242"/>
    </source>
</evidence>
<evidence type="ECO:0000256" key="16">
    <source>
        <dbReference type="RuleBase" id="RU361185"/>
    </source>
</evidence>
<dbReference type="InterPro" id="IPR000322">
    <property type="entry name" value="Glyco_hydro_31_TIM"/>
</dbReference>
<dbReference type="SUPFAM" id="SSF74650">
    <property type="entry name" value="Galactose mutarotase-like"/>
    <property type="match status" value="1"/>
</dbReference>
<evidence type="ECO:0000256" key="2">
    <source>
        <dbReference type="ARBA" id="ARBA00004370"/>
    </source>
</evidence>
<dbReference type="InterPro" id="IPR030459">
    <property type="entry name" value="Glyco_hydro_31_CS"/>
</dbReference>
<dbReference type="Proteomes" id="UP000288216">
    <property type="component" value="Unassembled WGS sequence"/>
</dbReference>
<keyword evidence="6 16" id="KW-0378">Hydrolase</keyword>
<dbReference type="PANTHER" id="PTHR22762:SF104">
    <property type="entry name" value="P-TYPE DOMAIN-CONTAINING PROTEIN"/>
    <property type="match status" value="1"/>
</dbReference>
<keyword evidence="12" id="KW-0325">Glycoprotein</keyword>
<dbReference type="FunFam" id="2.60.40.1180:FF:000001">
    <property type="entry name" value="Maltase-glucoamylase, intestinal"/>
    <property type="match status" value="1"/>
</dbReference>
<keyword evidence="8" id="KW-0238">DNA-binding</keyword>
<evidence type="ECO:0000256" key="7">
    <source>
        <dbReference type="ARBA" id="ARBA00023015"/>
    </source>
</evidence>
<dbReference type="Gene3D" id="4.10.110.10">
    <property type="entry name" value="Spasmolytic Protein, domain 1"/>
    <property type="match status" value="1"/>
</dbReference>
<evidence type="ECO:0000256" key="14">
    <source>
        <dbReference type="ARBA" id="ARBA00023295"/>
    </source>
</evidence>
<evidence type="ECO:0000256" key="9">
    <source>
        <dbReference type="ARBA" id="ARBA00023136"/>
    </source>
</evidence>
<keyword evidence="10" id="KW-1015">Disulfide bond</keyword>
<dbReference type="SUPFAM" id="SSF51011">
    <property type="entry name" value="Glycosyl hydrolase domain"/>
    <property type="match status" value="1"/>
</dbReference>
<dbReference type="OrthoDB" id="5839090at2759"/>
<dbReference type="PANTHER" id="PTHR22762">
    <property type="entry name" value="ALPHA-GLUCOSIDASE"/>
    <property type="match status" value="1"/>
</dbReference>
<dbReference type="GO" id="GO:0030246">
    <property type="term" value="F:carbohydrate binding"/>
    <property type="evidence" value="ECO:0007669"/>
    <property type="project" value="InterPro"/>
</dbReference>
<dbReference type="Gene3D" id="2.60.40.1180">
    <property type="entry name" value="Golgi alpha-mannosidase II"/>
    <property type="match status" value="2"/>
</dbReference>
<dbReference type="InterPro" id="IPR013780">
    <property type="entry name" value="Glyco_hydro_b"/>
</dbReference>
<protein>
    <recommendedName>
        <fullName evidence="23">P-type domain-containing protein</fullName>
    </recommendedName>
</protein>
<dbReference type="Gene3D" id="3.20.20.80">
    <property type="entry name" value="Glycosidases"/>
    <property type="match status" value="1"/>
</dbReference>
<dbReference type="SUPFAM" id="SSF51445">
    <property type="entry name" value="(Trans)glycosidases"/>
    <property type="match status" value="1"/>
</dbReference>
<evidence type="ECO:0000259" key="19">
    <source>
        <dbReference type="PROSITE" id="PS50217"/>
    </source>
</evidence>
<evidence type="ECO:0000256" key="3">
    <source>
        <dbReference type="ARBA" id="ARBA00007806"/>
    </source>
</evidence>
<dbReference type="CDD" id="cd14752">
    <property type="entry name" value="GH31_N"/>
    <property type="match status" value="1"/>
</dbReference>
<dbReference type="FunFam" id="1.20.5.170:FF:000011">
    <property type="entry name" value="Transcription factor MafG, putative"/>
    <property type="match status" value="1"/>
</dbReference>
<evidence type="ECO:0000256" key="10">
    <source>
        <dbReference type="ARBA" id="ARBA00023157"/>
    </source>
</evidence>
<evidence type="ECO:0000313" key="22">
    <source>
        <dbReference type="Proteomes" id="UP000288216"/>
    </source>
</evidence>
<evidence type="ECO:0000256" key="17">
    <source>
        <dbReference type="SAM" id="Coils"/>
    </source>
</evidence>
<dbReference type="FunFam" id="2.60.40.1760:FF:000001">
    <property type="entry name" value="Maltase-glucoamylase, intestinal"/>
    <property type="match status" value="1"/>
</dbReference>
<dbReference type="InterPro" id="IPR044913">
    <property type="entry name" value="P_trefoil_dom_sf"/>
</dbReference>
<accession>A0A401P2T9</accession>
<evidence type="ECO:0000259" key="20">
    <source>
        <dbReference type="PROSITE" id="PS51448"/>
    </source>
</evidence>
<feature type="coiled-coil region" evidence="17">
    <location>
        <begin position="69"/>
        <end position="117"/>
    </location>
</feature>
<keyword evidence="13" id="KW-0539">Nucleus</keyword>
<gene>
    <name evidence="21" type="ORF">scyTo_0005131</name>
</gene>